<dbReference type="EMBL" id="AIDX01000001">
    <property type="protein sequence ID" value="EIQ82643.1"/>
    <property type="molecule type" value="Genomic_DNA"/>
</dbReference>
<dbReference type="RefSeq" id="WP_003045233.1">
    <property type="nucleotide sequence ID" value="NZ_AIDX01000001.2"/>
</dbReference>
<evidence type="ECO:0000313" key="2">
    <source>
        <dbReference type="Proteomes" id="UP000004423"/>
    </source>
</evidence>
<gene>
    <name evidence="1" type="ORF">SCAZ3_09790</name>
</gene>
<dbReference type="GeneID" id="49628670"/>
<name>A0AAV3FU53_STRCB</name>
<dbReference type="Proteomes" id="UP000004423">
    <property type="component" value="Unassembled WGS sequence"/>
</dbReference>
<dbReference type="AlphaFoldDB" id="A0AAV3FU53"/>
<accession>A0AAV3FU53</accession>
<sequence length="250" mass="27174">MIKTMTGKQTDTTLAFNSLKRGLVSVMVLGGAFLALGSAANVSAQPLTDEEIYERAQKLDLPDYIGGSLKGILNQNSTVTYPEDKDGLVGGETKAPQAAQRLTDEEIYERAQKLDLPDYIGGSLKGILNQNSTVTYPEDQDGLVGRETKAPQAAQPLTDEEIYERAQKLDLPDYIGGSLKGILNQNSTVTYPEDKDGLVGGEPKAPQVAQRLTDEEIYERAQKLDLPDYIGGSLKGILNQNSTVTYPKDY</sequence>
<protein>
    <submittedName>
        <fullName evidence="1">Uncharacterized protein</fullName>
    </submittedName>
</protein>
<comment type="caution">
    <text evidence="1">The sequence shown here is derived from an EMBL/GenBank/DDBJ whole genome shotgun (WGS) entry which is preliminary data.</text>
</comment>
<reference evidence="1 2" key="1">
    <citation type="journal article" date="2012" name="PLoS ONE">
        <title>Gene Repertoire Evolution of Streptococcus pyogenes Inferred from Phylogenomic Analysis with Streptococcus canis and Streptococcus dysgalactiae.</title>
        <authorList>
            <person name="Lefebure T."/>
            <person name="Richards V.P."/>
            <person name="Lang P."/>
            <person name="Pavinski-Bitar P."/>
            <person name="Stanhope M.J."/>
        </authorList>
    </citation>
    <scope>NUCLEOTIDE SEQUENCE [LARGE SCALE GENOMIC DNA]</scope>
    <source>
        <strain evidence="1 2">FSL Z3-227</strain>
    </source>
</reference>
<organism evidence="1 2">
    <name type="scientific">Streptococcus canis FSL Z3-227</name>
    <dbReference type="NCBI Taxonomy" id="482234"/>
    <lineage>
        <taxon>Bacteria</taxon>
        <taxon>Bacillati</taxon>
        <taxon>Bacillota</taxon>
        <taxon>Bacilli</taxon>
        <taxon>Lactobacillales</taxon>
        <taxon>Streptococcaceae</taxon>
        <taxon>Streptococcus</taxon>
    </lineage>
</organism>
<evidence type="ECO:0000313" key="1">
    <source>
        <dbReference type="EMBL" id="EIQ82643.1"/>
    </source>
</evidence>
<proteinExistence type="predicted"/>